<dbReference type="PANTHER" id="PTHR22789:SF0">
    <property type="entry name" value="3-OXO-TETRONATE 4-PHOSPHATE DECARBOXYLASE-RELATED"/>
    <property type="match status" value="1"/>
</dbReference>
<dbReference type="RefSeq" id="XP_045955751.1">
    <property type="nucleotide sequence ID" value="XM_046107595.1"/>
</dbReference>
<dbReference type="GO" id="GO:0005829">
    <property type="term" value="C:cytosol"/>
    <property type="evidence" value="ECO:0007669"/>
    <property type="project" value="TreeGrafter"/>
</dbReference>
<dbReference type="OrthoDB" id="2932980at2759"/>
<evidence type="ECO:0000256" key="2">
    <source>
        <dbReference type="ARBA" id="ARBA00023239"/>
    </source>
</evidence>
<keyword evidence="5" id="KW-1185">Reference proteome</keyword>
<evidence type="ECO:0000256" key="1">
    <source>
        <dbReference type="ARBA" id="ARBA00022723"/>
    </source>
</evidence>
<dbReference type="EMBL" id="JAGPXC010000006">
    <property type="protein sequence ID" value="KAH6651473.1"/>
    <property type="molecule type" value="Genomic_DNA"/>
</dbReference>
<name>A0A9P8UG19_9PEZI</name>
<dbReference type="Pfam" id="PF00596">
    <property type="entry name" value="Aldolase_II"/>
    <property type="match status" value="1"/>
</dbReference>
<organism evidence="4 5">
    <name type="scientific">Truncatella angustata</name>
    <dbReference type="NCBI Taxonomy" id="152316"/>
    <lineage>
        <taxon>Eukaryota</taxon>
        <taxon>Fungi</taxon>
        <taxon>Dikarya</taxon>
        <taxon>Ascomycota</taxon>
        <taxon>Pezizomycotina</taxon>
        <taxon>Sordariomycetes</taxon>
        <taxon>Xylariomycetidae</taxon>
        <taxon>Amphisphaeriales</taxon>
        <taxon>Sporocadaceae</taxon>
        <taxon>Truncatella</taxon>
    </lineage>
</organism>
<evidence type="ECO:0000313" key="5">
    <source>
        <dbReference type="Proteomes" id="UP000758603"/>
    </source>
</evidence>
<dbReference type="GeneID" id="70136486"/>
<accession>A0A9P8UG19</accession>
<gene>
    <name evidence="4" type="ORF">BKA67DRAFT_660285</name>
</gene>
<dbReference type="AlphaFoldDB" id="A0A9P8UG19"/>
<dbReference type="GO" id="GO:0016832">
    <property type="term" value="F:aldehyde-lyase activity"/>
    <property type="evidence" value="ECO:0007669"/>
    <property type="project" value="TreeGrafter"/>
</dbReference>
<dbReference type="Gene3D" id="3.40.225.10">
    <property type="entry name" value="Class II aldolase/adducin N-terminal domain"/>
    <property type="match status" value="1"/>
</dbReference>
<comment type="caution">
    <text evidence="4">The sequence shown here is derived from an EMBL/GenBank/DDBJ whole genome shotgun (WGS) entry which is preliminary data.</text>
</comment>
<dbReference type="SMART" id="SM01007">
    <property type="entry name" value="Aldolase_II"/>
    <property type="match status" value="1"/>
</dbReference>
<feature type="domain" description="Class II aldolase/adducin N-terminal" evidence="3">
    <location>
        <begin position="24"/>
        <end position="214"/>
    </location>
</feature>
<dbReference type="InterPro" id="IPR050197">
    <property type="entry name" value="Aldolase_class_II_sugar_metab"/>
</dbReference>
<proteinExistence type="predicted"/>
<keyword evidence="1" id="KW-0479">Metal-binding</keyword>
<evidence type="ECO:0000259" key="3">
    <source>
        <dbReference type="SMART" id="SM01007"/>
    </source>
</evidence>
<dbReference type="SUPFAM" id="SSF53639">
    <property type="entry name" value="AraD/HMP-PK domain-like"/>
    <property type="match status" value="1"/>
</dbReference>
<evidence type="ECO:0000313" key="4">
    <source>
        <dbReference type="EMBL" id="KAH6651473.1"/>
    </source>
</evidence>
<dbReference type="InterPro" id="IPR001303">
    <property type="entry name" value="Aldolase_II/adducin_N"/>
</dbReference>
<sequence>MAQKTPTANEMEGVQEAVLKSTHRKLISGSHILHYHNVFDAYGHLSCRHPFKPNVFIMSREAAPGTISSPADLIEYFVSNAEPVVANSANGFAERHIHSEIYKQYPSTQAVLHSHADSVIPYTISGVPLRPCYHMAGFLGNWVNVFDIASSYQATDKKDMLVRNEHLGAALARNFDFGQAVVLMRGHGFTAVAENIEECVLRGIYTARNAAIQTAALTTQAAYGSRDGPLQPIKYLSPEEAEAAKDMAKWSAQRPWKLWLREVDTSNLYVNAA</sequence>
<reference evidence="4" key="1">
    <citation type="journal article" date="2021" name="Nat. Commun.">
        <title>Genetic determinants of endophytism in the Arabidopsis root mycobiome.</title>
        <authorList>
            <person name="Mesny F."/>
            <person name="Miyauchi S."/>
            <person name="Thiergart T."/>
            <person name="Pickel B."/>
            <person name="Atanasova L."/>
            <person name="Karlsson M."/>
            <person name="Huettel B."/>
            <person name="Barry K.W."/>
            <person name="Haridas S."/>
            <person name="Chen C."/>
            <person name="Bauer D."/>
            <person name="Andreopoulos W."/>
            <person name="Pangilinan J."/>
            <person name="LaButti K."/>
            <person name="Riley R."/>
            <person name="Lipzen A."/>
            <person name="Clum A."/>
            <person name="Drula E."/>
            <person name="Henrissat B."/>
            <person name="Kohler A."/>
            <person name="Grigoriev I.V."/>
            <person name="Martin F.M."/>
            <person name="Hacquard S."/>
        </authorList>
    </citation>
    <scope>NUCLEOTIDE SEQUENCE</scope>
    <source>
        <strain evidence="4">MPI-SDFR-AT-0073</strain>
    </source>
</reference>
<dbReference type="Proteomes" id="UP000758603">
    <property type="component" value="Unassembled WGS sequence"/>
</dbReference>
<dbReference type="GO" id="GO:0046872">
    <property type="term" value="F:metal ion binding"/>
    <property type="evidence" value="ECO:0007669"/>
    <property type="project" value="UniProtKB-KW"/>
</dbReference>
<dbReference type="InterPro" id="IPR036409">
    <property type="entry name" value="Aldolase_II/adducin_N_sf"/>
</dbReference>
<keyword evidence="2" id="KW-0456">Lyase</keyword>
<dbReference type="PANTHER" id="PTHR22789">
    <property type="entry name" value="FUCULOSE PHOSPHATE ALDOLASE"/>
    <property type="match status" value="1"/>
</dbReference>
<dbReference type="GO" id="GO:0019323">
    <property type="term" value="P:pentose catabolic process"/>
    <property type="evidence" value="ECO:0007669"/>
    <property type="project" value="TreeGrafter"/>
</dbReference>
<protein>
    <submittedName>
        <fullName evidence="4">Class II aldolase and Adducin N-terminal domain-containing protein</fullName>
    </submittedName>
</protein>